<gene>
    <name evidence="2" type="ORF">T4A_9404</name>
</gene>
<dbReference type="EMBL" id="JYDR01000018">
    <property type="protein sequence ID" value="KRY75403.1"/>
    <property type="molecule type" value="Genomic_DNA"/>
</dbReference>
<keyword evidence="1" id="KW-0732">Signal</keyword>
<evidence type="ECO:0000256" key="1">
    <source>
        <dbReference type="SAM" id="SignalP"/>
    </source>
</evidence>
<dbReference type="AlphaFoldDB" id="A0A0V1ENP6"/>
<organism evidence="2 3">
    <name type="scientific">Trichinella pseudospiralis</name>
    <name type="common">Parasitic roundworm</name>
    <dbReference type="NCBI Taxonomy" id="6337"/>
    <lineage>
        <taxon>Eukaryota</taxon>
        <taxon>Metazoa</taxon>
        <taxon>Ecdysozoa</taxon>
        <taxon>Nematoda</taxon>
        <taxon>Enoplea</taxon>
        <taxon>Dorylaimia</taxon>
        <taxon>Trichinellida</taxon>
        <taxon>Trichinellidae</taxon>
        <taxon>Trichinella</taxon>
    </lineage>
</organism>
<evidence type="ECO:0000313" key="2">
    <source>
        <dbReference type="EMBL" id="KRY75403.1"/>
    </source>
</evidence>
<protein>
    <submittedName>
        <fullName evidence="2">Uncharacterized protein</fullName>
    </submittedName>
</protein>
<feature type="chain" id="PRO_5006877426" evidence="1">
    <location>
        <begin position="20"/>
        <end position="59"/>
    </location>
</feature>
<name>A0A0V1ENP6_TRIPS</name>
<proteinExistence type="predicted"/>
<dbReference type="Proteomes" id="UP000054632">
    <property type="component" value="Unassembled WGS sequence"/>
</dbReference>
<reference evidence="2 3" key="1">
    <citation type="submission" date="2015-01" db="EMBL/GenBank/DDBJ databases">
        <title>Evolution of Trichinella species and genotypes.</title>
        <authorList>
            <person name="Korhonen P.K."/>
            <person name="Edoardo P."/>
            <person name="Giuseppe L.R."/>
            <person name="Gasser R.B."/>
        </authorList>
    </citation>
    <scope>NUCLEOTIDE SEQUENCE [LARGE SCALE GENOMIC DNA]</scope>
    <source>
        <strain evidence="2">ISS13</strain>
    </source>
</reference>
<accession>A0A0V1ENP6</accession>
<comment type="caution">
    <text evidence="2">The sequence shown here is derived from an EMBL/GenBank/DDBJ whole genome shotgun (WGS) entry which is preliminary data.</text>
</comment>
<feature type="signal peptide" evidence="1">
    <location>
        <begin position="1"/>
        <end position="19"/>
    </location>
</feature>
<sequence length="59" mass="6546">MLTWLTCVCVRNETAVCFAVVLNTSAENLCCASQSVNGLAELIRPTFLKLTRMQFYSAI</sequence>
<evidence type="ECO:0000313" key="3">
    <source>
        <dbReference type="Proteomes" id="UP000054632"/>
    </source>
</evidence>